<comment type="caution">
    <text evidence="2">The sequence shown here is derived from an EMBL/GenBank/DDBJ whole genome shotgun (WGS) entry which is preliminary data.</text>
</comment>
<sequence>MHLLSMYHTLPSVSVPFKIKLFTAIRHLTARLSKFAIRQPTLCLAVVGGFAEKQTGRVNRMRKRSGATRYTACYSYATLSLPSAVMPKLAPPRLPAQRSMPRTGSLRTEQNCAMSSENARSNDGPLSRAITRSRMKVLVVGYRQRRPRPGEDDSEELRKRFAHLQYSNEDMDDFIDYLRGPYDVAPIPSKRKIQKSSVQEYSSGCYLRDSDTIRFSRTNNPTYQAGDDPDDEVGYQDMCFLGDVLSGSMLHRRVALRRVVITKEHKSRIPEVEEDVGETGVIVEMLSTHDLPNGHLPTVKKLGMVWS</sequence>
<evidence type="ECO:0000313" key="2">
    <source>
        <dbReference type="EMBL" id="TCD65988.1"/>
    </source>
</evidence>
<keyword evidence="3" id="KW-1185">Reference proteome</keyword>
<gene>
    <name evidence="2" type="ORF">EIP91_001935</name>
</gene>
<name>A0A4R0RQA1_9APHY</name>
<feature type="compositionally biased region" description="Polar residues" evidence="1">
    <location>
        <begin position="100"/>
        <end position="121"/>
    </location>
</feature>
<accession>A0A4R0RQA1</accession>
<reference evidence="2 3" key="1">
    <citation type="submission" date="2018-11" db="EMBL/GenBank/DDBJ databases">
        <title>Genome assembly of Steccherinum ochraceum LE-BIN_3174, the white-rot fungus of the Steccherinaceae family (The Residual Polyporoid clade, Polyporales, Basidiomycota).</title>
        <authorList>
            <person name="Fedorova T.V."/>
            <person name="Glazunova O.A."/>
            <person name="Landesman E.O."/>
            <person name="Moiseenko K.V."/>
            <person name="Psurtseva N.V."/>
            <person name="Savinova O.S."/>
            <person name="Shakhova N.V."/>
            <person name="Tyazhelova T.V."/>
            <person name="Vasina D.V."/>
        </authorList>
    </citation>
    <scope>NUCLEOTIDE SEQUENCE [LARGE SCALE GENOMIC DNA]</scope>
    <source>
        <strain evidence="2 3">LE-BIN_3174</strain>
    </source>
</reference>
<dbReference type="EMBL" id="RWJN01000154">
    <property type="protein sequence ID" value="TCD65988.1"/>
    <property type="molecule type" value="Genomic_DNA"/>
</dbReference>
<dbReference type="AlphaFoldDB" id="A0A4R0RQA1"/>
<proteinExistence type="predicted"/>
<dbReference type="Proteomes" id="UP000292702">
    <property type="component" value="Unassembled WGS sequence"/>
</dbReference>
<organism evidence="2 3">
    <name type="scientific">Steccherinum ochraceum</name>
    <dbReference type="NCBI Taxonomy" id="92696"/>
    <lineage>
        <taxon>Eukaryota</taxon>
        <taxon>Fungi</taxon>
        <taxon>Dikarya</taxon>
        <taxon>Basidiomycota</taxon>
        <taxon>Agaricomycotina</taxon>
        <taxon>Agaricomycetes</taxon>
        <taxon>Polyporales</taxon>
        <taxon>Steccherinaceae</taxon>
        <taxon>Steccherinum</taxon>
    </lineage>
</organism>
<feature type="region of interest" description="Disordered" evidence="1">
    <location>
        <begin position="94"/>
        <end position="128"/>
    </location>
</feature>
<protein>
    <submittedName>
        <fullName evidence="2">Uncharacterized protein</fullName>
    </submittedName>
</protein>
<evidence type="ECO:0000313" key="3">
    <source>
        <dbReference type="Proteomes" id="UP000292702"/>
    </source>
</evidence>
<evidence type="ECO:0000256" key="1">
    <source>
        <dbReference type="SAM" id="MobiDB-lite"/>
    </source>
</evidence>